<dbReference type="InterPro" id="IPR027417">
    <property type="entry name" value="P-loop_NTPase"/>
</dbReference>
<sequence length="364" mass="38024">MDQTSPLAFVENEDLLDDVLKLAAATGCEVRRATNAETAGRMWHTAPLVILDEAAARQCMDFPRRASVYLIAPDPAPPSLWEQAVHVGAERVLELPGAEPWLAEALADATEAPAPDAGRALSVLGARGGAGASVFAAALGLTALRTGHNTLLIDCDPLGGGLDLVLGAESDEGLRWPDLHLRAGRVAASSLHEALPTRTRGQARLTVLSGARKGASPAPEAVAAVLEAGRRAGEIVICDVSRQLDPAAQTALTRSDLTVMIVPGEVRACVSARLLTYRLSALGITPSLIVRGPSPGGLTPSEVATAVNLPLLTTMRPEPALPQSLDRGTFTPRPRGPLTRAARATLTELSAQPPRSPRPVRAHP</sequence>
<gene>
    <name evidence="3" type="ORF">BLA60_25775</name>
</gene>
<dbReference type="RefSeq" id="WP_075135583.1">
    <property type="nucleotide sequence ID" value="NZ_MSIF01000014.1"/>
</dbReference>
<dbReference type="GO" id="GO:0005829">
    <property type="term" value="C:cytosol"/>
    <property type="evidence" value="ECO:0007669"/>
    <property type="project" value="TreeGrafter"/>
</dbReference>
<keyword evidence="4" id="KW-1185">Reference proteome</keyword>
<evidence type="ECO:0000313" key="4">
    <source>
        <dbReference type="Proteomes" id="UP000185696"/>
    </source>
</evidence>
<organism evidence="3 4">
    <name type="scientific">Actinophytocola xinjiangensis</name>
    <dbReference type="NCBI Taxonomy" id="485602"/>
    <lineage>
        <taxon>Bacteria</taxon>
        <taxon>Bacillati</taxon>
        <taxon>Actinomycetota</taxon>
        <taxon>Actinomycetes</taxon>
        <taxon>Pseudonocardiales</taxon>
        <taxon>Pseudonocardiaceae</taxon>
    </lineage>
</organism>
<dbReference type="Gene3D" id="3.40.50.300">
    <property type="entry name" value="P-loop containing nucleotide triphosphate hydrolases"/>
    <property type="match status" value="1"/>
</dbReference>
<dbReference type="NCBIfam" id="TIGR03815">
    <property type="entry name" value="CpaE_hom_Actino"/>
    <property type="match status" value="1"/>
</dbReference>
<dbReference type="SUPFAM" id="SSF52540">
    <property type="entry name" value="P-loop containing nucleoside triphosphate hydrolases"/>
    <property type="match status" value="1"/>
</dbReference>
<dbReference type="Proteomes" id="UP000185696">
    <property type="component" value="Unassembled WGS sequence"/>
</dbReference>
<accession>A0A7Z0WI34</accession>
<dbReference type="GO" id="GO:0009898">
    <property type="term" value="C:cytoplasmic side of plasma membrane"/>
    <property type="evidence" value="ECO:0007669"/>
    <property type="project" value="TreeGrafter"/>
</dbReference>
<dbReference type="InterPro" id="IPR050625">
    <property type="entry name" value="ParA/MinD_ATPase"/>
</dbReference>
<evidence type="ECO:0000256" key="1">
    <source>
        <dbReference type="SAM" id="MobiDB-lite"/>
    </source>
</evidence>
<feature type="domain" description="Rv3660c-like CheY-like N-terminal" evidence="2">
    <location>
        <begin position="10"/>
        <end position="113"/>
    </location>
</feature>
<dbReference type="PANTHER" id="PTHR43384">
    <property type="entry name" value="SEPTUM SITE-DETERMINING PROTEIN MIND HOMOLOG, CHLOROPLASTIC-RELATED"/>
    <property type="match status" value="1"/>
</dbReference>
<reference evidence="3 4" key="1">
    <citation type="submission" date="2016-12" db="EMBL/GenBank/DDBJ databases">
        <title>The draft genome sequence of Actinophytocola xinjiangensis.</title>
        <authorList>
            <person name="Wang W."/>
            <person name="Yuan L."/>
        </authorList>
    </citation>
    <scope>NUCLEOTIDE SEQUENCE [LARGE SCALE GENOMIC DNA]</scope>
    <source>
        <strain evidence="3 4">CGMCC 4.4663</strain>
    </source>
</reference>
<dbReference type="PANTHER" id="PTHR43384:SF11">
    <property type="entry name" value="SEPTUM SITE DETERMINING PROTEIN"/>
    <property type="match status" value="1"/>
</dbReference>
<evidence type="ECO:0000313" key="3">
    <source>
        <dbReference type="EMBL" id="OLF07743.1"/>
    </source>
</evidence>
<dbReference type="Pfam" id="PF26563">
    <property type="entry name" value="Rv3660c_N"/>
    <property type="match status" value="1"/>
</dbReference>
<dbReference type="GO" id="GO:0051782">
    <property type="term" value="P:negative regulation of cell division"/>
    <property type="evidence" value="ECO:0007669"/>
    <property type="project" value="TreeGrafter"/>
</dbReference>
<dbReference type="AlphaFoldDB" id="A0A7Z0WI34"/>
<comment type="caution">
    <text evidence="3">The sequence shown here is derived from an EMBL/GenBank/DDBJ whole genome shotgun (WGS) entry which is preliminary data.</text>
</comment>
<dbReference type="InterPro" id="IPR059050">
    <property type="entry name" value="Rv3660c_N"/>
</dbReference>
<evidence type="ECO:0000259" key="2">
    <source>
        <dbReference type="Pfam" id="PF26563"/>
    </source>
</evidence>
<dbReference type="InterPro" id="IPR022521">
    <property type="entry name" value="Rv3660c"/>
</dbReference>
<name>A0A7Z0WI34_9PSEU</name>
<proteinExistence type="predicted"/>
<feature type="region of interest" description="Disordered" evidence="1">
    <location>
        <begin position="318"/>
        <end position="364"/>
    </location>
</feature>
<dbReference type="GO" id="GO:0005524">
    <property type="term" value="F:ATP binding"/>
    <property type="evidence" value="ECO:0007669"/>
    <property type="project" value="TreeGrafter"/>
</dbReference>
<dbReference type="EMBL" id="MSIF01000014">
    <property type="protein sequence ID" value="OLF07743.1"/>
    <property type="molecule type" value="Genomic_DNA"/>
</dbReference>
<dbReference type="OrthoDB" id="3252838at2"/>
<protein>
    <recommendedName>
        <fullName evidence="2">Rv3660c-like CheY-like N-terminal domain-containing protein</fullName>
    </recommendedName>
</protein>
<dbReference type="GO" id="GO:0016887">
    <property type="term" value="F:ATP hydrolysis activity"/>
    <property type="evidence" value="ECO:0007669"/>
    <property type="project" value="TreeGrafter"/>
</dbReference>